<gene>
    <name evidence="1" type="ORF">PSAL_005080</name>
</gene>
<evidence type="ECO:0008006" key="3">
    <source>
        <dbReference type="Google" id="ProtNLM"/>
    </source>
</evidence>
<keyword evidence="2" id="KW-1185">Reference proteome</keyword>
<dbReference type="OrthoDB" id="7203640at2"/>
<protein>
    <recommendedName>
        <fullName evidence="3">Glycosyl transferase family 2</fullName>
    </recommendedName>
</protein>
<organism evidence="1 2">
    <name type="scientific">Pseudooceanicola algae</name>
    <dbReference type="NCBI Taxonomy" id="1537215"/>
    <lineage>
        <taxon>Bacteria</taxon>
        <taxon>Pseudomonadati</taxon>
        <taxon>Pseudomonadota</taxon>
        <taxon>Alphaproteobacteria</taxon>
        <taxon>Rhodobacterales</taxon>
        <taxon>Paracoccaceae</taxon>
        <taxon>Pseudooceanicola</taxon>
    </lineage>
</organism>
<dbReference type="Proteomes" id="UP000283786">
    <property type="component" value="Chromosome"/>
</dbReference>
<proteinExistence type="predicted"/>
<dbReference type="KEGG" id="palw:PSAL_005080"/>
<dbReference type="RefSeq" id="WP_119839642.1">
    <property type="nucleotide sequence ID" value="NZ_CP060436.1"/>
</dbReference>
<name>A0A418SF43_9RHOB</name>
<accession>A0A418SF43</accession>
<dbReference type="AlphaFoldDB" id="A0A418SF43"/>
<sequence>MSQSWGLVATLKAAPEAVLDFVAWHLELGAAHLYLYIDDPKDPVYSILQAIPKVSAILCDDAHWGEIGRRPRRHQPRQTANATQAYQREAPLDWLAHIDVDEFLMPQGDLGAILSTLPPDCQSARIRPMEALAPSDPAAPQRFKRFSHAPKLRQAQTARIYPEYGPWLNGGFLSHVAGKLFVRPGIPGAEFRIHNLLTEQGQNPGQRELDRIALGHFHASDRDAWLAHFHFRLSQGAYRTELKPAKAGQETLHGLLTRISQTRGDAGLIDFFEATCRDTPALRGRLDTEGLLAEARMDFAALRDRYFPAHTLPETLT</sequence>
<evidence type="ECO:0000313" key="1">
    <source>
        <dbReference type="EMBL" id="QPM89293.1"/>
    </source>
</evidence>
<reference evidence="1 2" key="1">
    <citation type="submission" date="2020-08" db="EMBL/GenBank/DDBJ databases">
        <title>Genome sequence of Rhodobacteraceae bacterium Lw-13e.</title>
        <authorList>
            <person name="Poehlein A."/>
            <person name="Wolter L."/>
            <person name="Daniel R."/>
            <person name="Brinkhoff T."/>
        </authorList>
    </citation>
    <scope>NUCLEOTIDE SEQUENCE [LARGE SCALE GENOMIC DNA]</scope>
    <source>
        <strain evidence="1 2">Lw-13e</strain>
    </source>
</reference>
<dbReference type="Pfam" id="PF13704">
    <property type="entry name" value="Glyco_tranf_2_4"/>
    <property type="match status" value="1"/>
</dbReference>
<dbReference type="EMBL" id="CP060436">
    <property type="protein sequence ID" value="QPM89293.1"/>
    <property type="molecule type" value="Genomic_DNA"/>
</dbReference>
<evidence type="ECO:0000313" key="2">
    <source>
        <dbReference type="Proteomes" id="UP000283786"/>
    </source>
</evidence>